<feature type="signal peptide" evidence="1">
    <location>
        <begin position="1"/>
        <end position="28"/>
    </location>
</feature>
<dbReference type="CDD" id="cd06356">
    <property type="entry name" value="PBP1_amide_urea_BP-like"/>
    <property type="match status" value="1"/>
</dbReference>
<dbReference type="EMBL" id="BJCL01000001">
    <property type="protein sequence ID" value="GCL61433.1"/>
    <property type="molecule type" value="Genomic_DNA"/>
</dbReference>
<dbReference type="Proteomes" id="UP000301751">
    <property type="component" value="Unassembled WGS sequence"/>
</dbReference>
<dbReference type="Gene3D" id="3.40.50.2300">
    <property type="match status" value="2"/>
</dbReference>
<dbReference type="OrthoDB" id="5288800at2"/>
<sequence>MDRRRFIQSSGAAALAGSSVVLPLSALAADEIGVGSIHDLSGGLDIYGKPMLDALTLAIEEQNKAGGLLGKKLKLVSYDPQSNMQMYAQFAQQAALKDKVAVVHGGITSASREVIRPVLNRSKTLYFYNTQYEGGVCDRGTFCTGVTPAQTVAKLVPYAMNKWGKKVYVIAADYNYGQITSQWVKKFTLENGGSVAAIDFFPLDVTAFGPTIAKIEAAKPDMVVSALVGGAHMSFYRQWAAAGLTKKIPLASTTFAGGNEHVVLSAAETDGFLVCYNYFQNLDTPANKAFKERFYARFGKDYPNITELAMGTYQGFKLWAEGVKKAGSVDIAKVTTALESGISIDGPSGKVSIDPATHHCVLNVSIAETRNKQLNIVQTFQQQAPTDTSAVCNLQKNPRDNQQYVIKV</sequence>
<organism evidence="2 3">
    <name type="scientific">Pseudaquabacterium pictum</name>
    <dbReference type="NCBI Taxonomy" id="2315236"/>
    <lineage>
        <taxon>Bacteria</taxon>
        <taxon>Pseudomonadati</taxon>
        <taxon>Pseudomonadota</taxon>
        <taxon>Betaproteobacteria</taxon>
        <taxon>Burkholderiales</taxon>
        <taxon>Sphaerotilaceae</taxon>
        <taxon>Pseudaquabacterium</taxon>
    </lineage>
</organism>
<protein>
    <submittedName>
        <fullName evidence="2">Amino acid ABC substrate-binding protein</fullName>
    </submittedName>
</protein>
<name>A0A480AIZ9_9BURK</name>
<dbReference type="PROSITE" id="PS51318">
    <property type="entry name" value="TAT"/>
    <property type="match status" value="1"/>
</dbReference>
<keyword evidence="1" id="KW-0732">Signal</keyword>
<comment type="caution">
    <text evidence="2">The sequence shown here is derived from an EMBL/GenBank/DDBJ whole genome shotgun (WGS) entry which is preliminary data.</text>
</comment>
<gene>
    <name evidence="2" type="primary">amiC_2</name>
    <name evidence="2" type="ORF">AQPW35_05140</name>
</gene>
<evidence type="ECO:0000313" key="3">
    <source>
        <dbReference type="Proteomes" id="UP000301751"/>
    </source>
</evidence>
<dbReference type="InterPro" id="IPR006311">
    <property type="entry name" value="TAT_signal"/>
</dbReference>
<evidence type="ECO:0000256" key="1">
    <source>
        <dbReference type="SAM" id="SignalP"/>
    </source>
</evidence>
<accession>A0A480AIZ9</accession>
<proteinExistence type="predicted"/>
<dbReference type="PANTHER" id="PTHR47628">
    <property type="match status" value="1"/>
</dbReference>
<dbReference type="SUPFAM" id="SSF53822">
    <property type="entry name" value="Periplasmic binding protein-like I"/>
    <property type="match status" value="1"/>
</dbReference>
<dbReference type="AlphaFoldDB" id="A0A480AIZ9"/>
<keyword evidence="3" id="KW-1185">Reference proteome</keyword>
<dbReference type="RefSeq" id="WP_137731183.1">
    <property type="nucleotide sequence ID" value="NZ_BJCL01000001.1"/>
</dbReference>
<dbReference type="PANTHER" id="PTHR47628:SF1">
    <property type="entry name" value="ALIPHATIC AMIDASE EXPRESSION-REGULATING PROTEIN"/>
    <property type="match status" value="1"/>
</dbReference>
<dbReference type="InterPro" id="IPR028082">
    <property type="entry name" value="Peripla_BP_I"/>
</dbReference>
<reference evidence="3" key="1">
    <citation type="submission" date="2019-03" db="EMBL/GenBank/DDBJ databases">
        <title>Aquabacterium pictum sp.nov., the first bacteriochlorophyll a-containing freshwater bacterium in the genus Aquabacterium of the class Betaproteobacteria.</title>
        <authorList>
            <person name="Hirose S."/>
            <person name="Tank M."/>
            <person name="Hara E."/>
            <person name="Tamaki H."/>
            <person name="Takaichi S."/>
            <person name="Haruta S."/>
            <person name="Hanada S."/>
        </authorList>
    </citation>
    <scope>NUCLEOTIDE SEQUENCE [LARGE SCALE GENOMIC DNA]</scope>
    <source>
        <strain evidence="3">W35</strain>
    </source>
</reference>
<feature type="chain" id="PRO_5019760534" evidence="1">
    <location>
        <begin position="29"/>
        <end position="408"/>
    </location>
</feature>
<evidence type="ECO:0000313" key="2">
    <source>
        <dbReference type="EMBL" id="GCL61433.1"/>
    </source>
</evidence>
<dbReference type="Pfam" id="PF13433">
    <property type="entry name" value="Peripla_BP_5"/>
    <property type="match status" value="1"/>
</dbReference>